<evidence type="ECO:0000256" key="6">
    <source>
        <dbReference type="ARBA" id="ARBA00022723"/>
    </source>
</evidence>
<comment type="caution">
    <text evidence="11">The sequence shown here is derived from an EMBL/GenBank/DDBJ whole genome shotgun (WGS) entry which is preliminary data.</text>
</comment>
<keyword evidence="8" id="KW-0067">ATP-binding</keyword>
<dbReference type="Pfam" id="PF02367">
    <property type="entry name" value="TsaE"/>
    <property type="match status" value="1"/>
</dbReference>
<evidence type="ECO:0000256" key="9">
    <source>
        <dbReference type="ARBA" id="ARBA00022842"/>
    </source>
</evidence>
<dbReference type="SUPFAM" id="SSF52540">
    <property type="entry name" value="P-loop containing nucleoside triphosphate hydrolases"/>
    <property type="match status" value="1"/>
</dbReference>
<accession>A0A1G2U4A3</accession>
<dbReference type="Proteomes" id="UP000176800">
    <property type="component" value="Unassembled WGS sequence"/>
</dbReference>
<dbReference type="Gene3D" id="3.40.50.300">
    <property type="entry name" value="P-loop containing nucleotide triphosphate hydrolases"/>
    <property type="match status" value="1"/>
</dbReference>
<dbReference type="PANTHER" id="PTHR33540">
    <property type="entry name" value="TRNA THREONYLCARBAMOYLADENOSINE BIOSYNTHESIS PROTEIN TSAE"/>
    <property type="match status" value="1"/>
</dbReference>
<gene>
    <name evidence="11" type="ORF">A3B14_02620</name>
</gene>
<evidence type="ECO:0000256" key="10">
    <source>
        <dbReference type="ARBA" id="ARBA00032441"/>
    </source>
</evidence>
<protein>
    <recommendedName>
        <fullName evidence="3">tRNA threonylcarbamoyladenosine biosynthesis protein TsaE</fullName>
    </recommendedName>
    <alternativeName>
        <fullName evidence="10">t(6)A37 threonylcarbamoyladenosine biosynthesis protein TsaE</fullName>
    </alternativeName>
</protein>
<dbReference type="GO" id="GO:0005524">
    <property type="term" value="F:ATP binding"/>
    <property type="evidence" value="ECO:0007669"/>
    <property type="project" value="UniProtKB-KW"/>
</dbReference>
<evidence type="ECO:0000256" key="5">
    <source>
        <dbReference type="ARBA" id="ARBA00022694"/>
    </source>
</evidence>
<dbReference type="NCBIfam" id="TIGR00150">
    <property type="entry name" value="T6A_YjeE"/>
    <property type="match status" value="1"/>
</dbReference>
<evidence type="ECO:0000256" key="8">
    <source>
        <dbReference type="ARBA" id="ARBA00022840"/>
    </source>
</evidence>
<keyword evidence="11" id="KW-0808">Transferase</keyword>
<keyword evidence="5" id="KW-0819">tRNA processing</keyword>
<keyword evidence="7" id="KW-0547">Nucleotide-binding</keyword>
<dbReference type="GO" id="GO:0005737">
    <property type="term" value="C:cytoplasm"/>
    <property type="evidence" value="ECO:0007669"/>
    <property type="project" value="UniProtKB-SubCell"/>
</dbReference>
<dbReference type="EMBL" id="MHWE01000008">
    <property type="protein sequence ID" value="OHB04338.1"/>
    <property type="molecule type" value="Genomic_DNA"/>
</dbReference>
<evidence type="ECO:0000256" key="2">
    <source>
        <dbReference type="ARBA" id="ARBA00007599"/>
    </source>
</evidence>
<dbReference type="GO" id="GO:0002949">
    <property type="term" value="P:tRNA threonylcarbamoyladenosine modification"/>
    <property type="evidence" value="ECO:0007669"/>
    <property type="project" value="InterPro"/>
</dbReference>
<comment type="similarity">
    <text evidence="2">Belongs to the TsaE family.</text>
</comment>
<dbReference type="GO" id="GO:0046872">
    <property type="term" value="F:metal ion binding"/>
    <property type="evidence" value="ECO:0007669"/>
    <property type="project" value="UniProtKB-KW"/>
</dbReference>
<keyword evidence="4" id="KW-0963">Cytoplasm</keyword>
<proteinExistence type="inferred from homology"/>
<dbReference type="AlphaFoldDB" id="A0A1G2U4A3"/>
<keyword evidence="6" id="KW-0479">Metal-binding</keyword>
<dbReference type="GO" id="GO:0016740">
    <property type="term" value="F:transferase activity"/>
    <property type="evidence" value="ECO:0007669"/>
    <property type="project" value="UniProtKB-KW"/>
</dbReference>
<evidence type="ECO:0000256" key="4">
    <source>
        <dbReference type="ARBA" id="ARBA00022490"/>
    </source>
</evidence>
<evidence type="ECO:0000256" key="7">
    <source>
        <dbReference type="ARBA" id="ARBA00022741"/>
    </source>
</evidence>
<organism evidence="11 12">
    <name type="scientific">Candidatus Zambryskibacteria bacterium RIFCSPLOWO2_01_FULL_45_21</name>
    <dbReference type="NCBI Taxonomy" id="1802761"/>
    <lineage>
        <taxon>Bacteria</taxon>
        <taxon>Candidatus Zambryskiibacteriota</taxon>
    </lineage>
</organism>
<dbReference type="InterPro" id="IPR027417">
    <property type="entry name" value="P-loop_NTPase"/>
</dbReference>
<evidence type="ECO:0000313" key="12">
    <source>
        <dbReference type="Proteomes" id="UP000176800"/>
    </source>
</evidence>
<evidence type="ECO:0000313" key="11">
    <source>
        <dbReference type="EMBL" id="OHB04338.1"/>
    </source>
</evidence>
<sequence>MKQLSGSLSDTLRIALQFVESLDRSGRKSALVVGLSGELGSGKTTFVKFVAEALGVIETVTSPTFVIEKIYKISHPTFEHLVHVDAYRLEKSEELVHLGWHELTVNPKNIILIEWPERVSDIIPPDAKMIHFLHVDENSREIEIK</sequence>
<evidence type="ECO:0000256" key="1">
    <source>
        <dbReference type="ARBA" id="ARBA00004496"/>
    </source>
</evidence>
<evidence type="ECO:0000256" key="3">
    <source>
        <dbReference type="ARBA" id="ARBA00019010"/>
    </source>
</evidence>
<dbReference type="PANTHER" id="PTHR33540:SF2">
    <property type="entry name" value="TRNA THREONYLCARBAMOYLADENOSINE BIOSYNTHESIS PROTEIN TSAE"/>
    <property type="match status" value="1"/>
</dbReference>
<dbReference type="InterPro" id="IPR003442">
    <property type="entry name" value="T6A_TsaE"/>
</dbReference>
<name>A0A1G2U4A3_9BACT</name>
<reference evidence="11 12" key="1">
    <citation type="journal article" date="2016" name="Nat. Commun.">
        <title>Thousands of microbial genomes shed light on interconnected biogeochemical processes in an aquifer system.</title>
        <authorList>
            <person name="Anantharaman K."/>
            <person name="Brown C.T."/>
            <person name="Hug L.A."/>
            <person name="Sharon I."/>
            <person name="Castelle C.J."/>
            <person name="Probst A.J."/>
            <person name="Thomas B.C."/>
            <person name="Singh A."/>
            <person name="Wilkins M.J."/>
            <person name="Karaoz U."/>
            <person name="Brodie E.L."/>
            <person name="Williams K.H."/>
            <person name="Hubbard S.S."/>
            <person name="Banfield J.F."/>
        </authorList>
    </citation>
    <scope>NUCLEOTIDE SEQUENCE [LARGE SCALE GENOMIC DNA]</scope>
</reference>
<keyword evidence="9" id="KW-0460">Magnesium</keyword>
<comment type="subcellular location">
    <subcellularLocation>
        <location evidence="1">Cytoplasm</location>
    </subcellularLocation>
</comment>